<dbReference type="AlphaFoldDB" id="A0A1A9RXZ9"/>
<protein>
    <recommendedName>
        <fullName evidence="5">HTH lysR-type domain-containing protein</fullName>
    </recommendedName>
</protein>
<dbReference type="InterPro" id="IPR036390">
    <property type="entry name" value="WH_DNA-bd_sf"/>
</dbReference>
<dbReference type="Pfam" id="PF00126">
    <property type="entry name" value="HTH_1"/>
    <property type="match status" value="1"/>
</dbReference>
<name>A0A1A9RXZ9_9NEIS</name>
<evidence type="ECO:0000256" key="2">
    <source>
        <dbReference type="ARBA" id="ARBA00023015"/>
    </source>
</evidence>
<accession>A0A1A9RXZ9</accession>
<dbReference type="SUPFAM" id="SSF46785">
    <property type="entry name" value="Winged helix' DNA-binding domain"/>
    <property type="match status" value="1"/>
</dbReference>
<dbReference type="EMBL" id="LXSL01000018">
    <property type="protein sequence ID" value="OAM28385.1"/>
    <property type="molecule type" value="Genomic_DNA"/>
</dbReference>
<proteinExistence type="inferred from homology"/>
<evidence type="ECO:0000256" key="4">
    <source>
        <dbReference type="ARBA" id="ARBA00023163"/>
    </source>
</evidence>
<dbReference type="STRING" id="1795827.A7P95_05340"/>
<evidence type="ECO:0000313" key="7">
    <source>
        <dbReference type="Proteomes" id="UP000077885"/>
    </source>
</evidence>
<dbReference type="Proteomes" id="UP000077885">
    <property type="component" value="Unassembled WGS sequence"/>
</dbReference>
<dbReference type="SUPFAM" id="SSF53850">
    <property type="entry name" value="Periplasmic binding protein-like II"/>
    <property type="match status" value="1"/>
</dbReference>
<dbReference type="Pfam" id="PF03466">
    <property type="entry name" value="LysR_substrate"/>
    <property type="match status" value="1"/>
</dbReference>
<dbReference type="InterPro" id="IPR005119">
    <property type="entry name" value="LysR_subst-bd"/>
</dbReference>
<dbReference type="FunFam" id="1.10.10.10:FF:000001">
    <property type="entry name" value="LysR family transcriptional regulator"/>
    <property type="match status" value="1"/>
</dbReference>
<keyword evidence="4" id="KW-0804">Transcription</keyword>
<comment type="similarity">
    <text evidence="1">Belongs to the LysR transcriptional regulatory family.</text>
</comment>
<organism evidence="6 7">
    <name type="scientific">Eikenella longinqua</name>
    <dbReference type="NCBI Taxonomy" id="1795827"/>
    <lineage>
        <taxon>Bacteria</taxon>
        <taxon>Pseudomonadati</taxon>
        <taxon>Pseudomonadota</taxon>
        <taxon>Betaproteobacteria</taxon>
        <taxon>Neisseriales</taxon>
        <taxon>Neisseriaceae</taxon>
        <taxon>Eikenella</taxon>
    </lineage>
</organism>
<dbReference type="OrthoDB" id="8678019at2"/>
<sequence>MEKAKLLLIFAEVAKQGNMSRAAVPLGMTASAVSQHMRHLERLYGVKLLNRSTRRLELTEAGQLLLRHAEHLAQTMRQADDDMAALKHRPSGQVRISLPTGFINAPETRRLLDTVRERHPDIRISLMAQDEAVDLQHNDADIAIRAGEIADSPDNVSRRLAACPMHICASPDYLDAHPVRRVEDLLSAHWLCHSETILRAALDELGLSGRWPDSLTECPSSAASAYYLAAEGLGLTLALSLEIAPLLDSGRLKIVLPQHRLAARNIYAVVAHAKQSAKNTAVLEALKEVFGGKRAT</sequence>
<evidence type="ECO:0000256" key="3">
    <source>
        <dbReference type="ARBA" id="ARBA00023125"/>
    </source>
</evidence>
<reference evidence="7" key="1">
    <citation type="submission" date="2016-05" db="EMBL/GenBank/DDBJ databases">
        <title>Draft genome of Corynebacterium afermentans subsp. afermentans LCDC 88199T.</title>
        <authorList>
            <person name="Bernier A.-M."/>
            <person name="Bernard K."/>
        </authorList>
    </citation>
    <scope>NUCLEOTIDE SEQUENCE [LARGE SCALE GENOMIC DNA]</scope>
    <source>
        <strain evidence="7">NML02-A-017</strain>
    </source>
</reference>
<dbReference type="Gene3D" id="1.10.10.10">
    <property type="entry name" value="Winged helix-like DNA-binding domain superfamily/Winged helix DNA-binding domain"/>
    <property type="match status" value="1"/>
</dbReference>
<evidence type="ECO:0000259" key="5">
    <source>
        <dbReference type="PROSITE" id="PS50931"/>
    </source>
</evidence>
<dbReference type="GO" id="GO:0003700">
    <property type="term" value="F:DNA-binding transcription factor activity"/>
    <property type="evidence" value="ECO:0007669"/>
    <property type="project" value="InterPro"/>
</dbReference>
<dbReference type="PANTHER" id="PTHR30537:SF30">
    <property type="entry name" value="TRANSCRIPTIONAL REGULATOR-RELATED"/>
    <property type="match status" value="1"/>
</dbReference>
<dbReference type="RefSeq" id="WP_067592317.1">
    <property type="nucleotide sequence ID" value="NZ_LXSL01000018.1"/>
</dbReference>
<dbReference type="GO" id="GO:0006351">
    <property type="term" value="P:DNA-templated transcription"/>
    <property type="evidence" value="ECO:0007669"/>
    <property type="project" value="TreeGrafter"/>
</dbReference>
<gene>
    <name evidence="6" type="ORF">A7P95_05340</name>
</gene>
<dbReference type="PROSITE" id="PS50931">
    <property type="entry name" value="HTH_LYSR"/>
    <property type="match status" value="1"/>
</dbReference>
<dbReference type="GO" id="GO:0043565">
    <property type="term" value="F:sequence-specific DNA binding"/>
    <property type="evidence" value="ECO:0007669"/>
    <property type="project" value="TreeGrafter"/>
</dbReference>
<evidence type="ECO:0000313" key="6">
    <source>
        <dbReference type="EMBL" id="OAM28385.1"/>
    </source>
</evidence>
<dbReference type="InterPro" id="IPR058163">
    <property type="entry name" value="LysR-type_TF_proteobact-type"/>
</dbReference>
<keyword evidence="3" id="KW-0238">DNA-binding</keyword>
<keyword evidence="2" id="KW-0805">Transcription regulation</keyword>
<evidence type="ECO:0000256" key="1">
    <source>
        <dbReference type="ARBA" id="ARBA00009437"/>
    </source>
</evidence>
<feature type="domain" description="HTH lysR-type" evidence="5">
    <location>
        <begin position="1"/>
        <end position="59"/>
    </location>
</feature>
<dbReference type="PANTHER" id="PTHR30537">
    <property type="entry name" value="HTH-TYPE TRANSCRIPTIONAL REGULATOR"/>
    <property type="match status" value="1"/>
</dbReference>
<dbReference type="Gene3D" id="3.40.190.290">
    <property type="match status" value="1"/>
</dbReference>
<dbReference type="InterPro" id="IPR036388">
    <property type="entry name" value="WH-like_DNA-bd_sf"/>
</dbReference>
<comment type="caution">
    <text evidence="6">The sequence shown here is derived from an EMBL/GenBank/DDBJ whole genome shotgun (WGS) entry which is preliminary data.</text>
</comment>
<dbReference type="InterPro" id="IPR000847">
    <property type="entry name" value="LysR_HTH_N"/>
</dbReference>
<keyword evidence="7" id="KW-1185">Reference proteome</keyword>